<organism evidence="2 3">
    <name type="scientific">Formimonas warabiya</name>
    <dbReference type="NCBI Taxonomy" id="1761012"/>
    <lineage>
        <taxon>Bacteria</taxon>
        <taxon>Bacillati</taxon>
        <taxon>Bacillota</taxon>
        <taxon>Clostridia</taxon>
        <taxon>Eubacteriales</taxon>
        <taxon>Peptococcaceae</taxon>
        <taxon>Candidatus Formimonas</taxon>
    </lineage>
</organism>
<dbReference type="InterPro" id="IPR050664">
    <property type="entry name" value="Octanoyltrans_LipM/LipL"/>
</dbReference>
<proteinExistence type="predicted"/>
<dbReference type="GO" id="GO:0009249">
    <property type="term" value="P:protein lipoylation"/>
    <property type="evidence" value="ECO:0007669"/>
    <property type="project" value="UniProtKB-ARBA"/>
</dbReference>
<gene>
    <name evidence="2" type="ORF">DCMF_14635</name>
</gene>
<dbReference type="PANTHER" id="PTHR43679">
    <property type="entry name" value="OCTANOYLTRANSFERASE LIPM-RELATED"/>
    <property type="match status" value="1"/>
</dbReference>
<dbReference type="AlphaFoldDB" id="A0A3G1KTQ9"/>
<dbReference type="InterPro" id="IPR002829">
    <property type="entry name" value="DUF116"/>
</dbReference>
<dbReference type="GO" id="GO:0140096">
    <property type="term" value="F:catalytic activity, acting on a protein"/>
    <property type="evidence" value="ECO:0007669"/>
    <property type="project" value="UniProtKB-ARBA"/>
</dbReference>
<feature type="domain" description="BPL/LPL catalytic" evidence="1">
    <location>
        <begin position="31"/>
        <end position="223"/>
    </location>
</feature>
<dbReference type="Pfam" id="PF01976">
    <property type="entry name" value="DUF116"/>
    <property type="match status" value="1"/>
</dbReference>
<protein>
    <recommendedName>
        <fullName evidence="1">BPL/LPL catalytic domain-containing protein</fullName>
    </recommendedName>
</protein>
<dbReference type="SUPFAM" id="SSF55681">
    <property type="entry name" value="Class II aaRS and biotin synthetases"/>
    <property type="match status" value="1"/>
</dbReference>
<evidence type="ECO:0000259" key="1">
    <source>
        <dbReference type="PROSITE" id="PS51733"/>
    </source>
</evidence>
<dbReference type="GO" id="GO:0016740">
    <property type="term" value="F:transferase activity"/>
    <property type="evidence" value="ECO:0007669"/>
    <property type="project" value="UniProtKB-ARBA"/>
</dbReference>
<reference evidence="2 3" key="1">
    <citation type="submission" date="2016-10" db="EMBL/GenBank/DDBJ databases">
        <title>Complete Genome Sequence of Peptococcaceae strain DCMF.</title>
        <authorList>
            <person name="Edwards R.J."/>
            <person name="Holland S.I."/>
            <person name="Deshpande N.P."/>
            <person name="Wong Y.K."/>
            <person name="Ertan H."/>
            <person name="Manefield M."/>
            <person name="Russell T.L."/>
            <person name="Lee M.J."/>
        </authorList>
    </citation>
    <scope>NUCLEOTIDE SEQUENCE [LARGE SCALE GENOMIC DNA]</scope>
    <source>
        <strain evidence="2 3">DCMF</strain>
    </source>
</reference>
<dbReference type="PROSITE" id="PS51733">
    <property type="entry name" value="BPL_LPL_CATALYTIC"/>
    <property type="match status" value="1"/>
</dbReference>
<keyword evidence="3" id="KW-1185">Reference proteome</keyword>
<dbReference type="InterPro" id="IPR004143">
    <property type="entry name" value="BPL_LPL_catalytic"/>
</dbReference>
<dbReference type="Gene3D" id="3.30.930.10">
    <property type="entry name" value="Bira Bifunctional Protein, Domain 2"/>
    <property type="match status" value="1"/>
</dbReference>
<dbReference type="OrthoDB" id="9788148at2"/>
<evidence type="ECO:0000313" key="3">
    <source>
        <dbReference type="Proteomes" id="UP000323521"/>
    </source>
</evidence>
<accession>A0A3G1KTQ9</accession>
<dbReference type="Gene3D" id="3.30.390.50">
    <property type="entry name" value="CO dehydrogenase flavoprotein, C-terminal domain"/>
    <property type="match status" value="1"/>
</dbReference>
<dbReference type="PANTHER" id="PTHR43679:SF2">
    <property type="entry name" value="OCTANOYL-[GCVH]:PROTEIN N-OCTANOYLTRANSFERASE"/>
    <property type="match status" value="1"/>
</dbReference>
<dbReference type="KEGG" id="fwa:DCMF_14635"/>
<dbReference type="InterPro" id="IPR045864">
    <property type="entry name" value="aa-tRNA-synth_II/BPL/LPL"/>
</dbReference>
<dbReference type="RefSeq" id="WP_148135101.1">
    <property type="nucleotide sequence ID" value="NZ_CP017634.1"/>
</dbReference>
<dbReference type="CDD" id="cd16443">
    <property type="entry name" value="LplA"/>
    <property type="match status" value="1"/>
</dbReference>
<evidence type="ECO:0000313" key="2">
    <source>
        <dbReference type="EMBL" id="ATW25836.1"/>
    </source>
</evidence>
<sequence length="528" mass="59781">MSSWRLLDTGIRSAAENMALDQVILSAKARHWVPNTLRFLQFYPSALVGFHQAVEQEIRVDYCRTQGIEINRRITGGGGLYWDQAQLGWEIFAQKDEAIFPGKIEDLYRKLCEAVIRGLKDLGIQAKFRPRNDIEINHRKISGTGGTELGGAFLFQGSLLIDFDVDTMLRVLRIPTEKLQDKEIQSVKERVTCLKSELGYLPPLDQIKALITSGFEEVLGVDFTPGPLSPEERNLLDQALPKFQSASWIFHTRRSPVQRQELRSVLKKQGGLIKTSVVLDGRTKRIESVLFTGDFFVYPQNALFDLESLCKKAPAQYEKIAQIIREFFLHQEITVPGFGPEDFTRAVWTAVEKSSLARQGIDYADINRVFTVGASFHEIKNPAVLLLPYCAKKVTCPYRYDQGCGQCGECTVGDAFRIAEEYGLTPITIQNYEMLEETLLDLKNRQVSAFMGICCEAFYIKHKEDFERIGLPGILLDVDHSTCYDLGQETQAHQGKFENETSLKIGLLKQVLEIKISHRPLWAEENGS</sequence>
<dbReference type="EMBL" id="CP017634">
    <property type="protein sequence ID" value="ATW25836.1"/>
    <property type="molecule type" value="Genomic_DNA"/>
</dbReference>
<dbReference type="Proteomes" id="UP000323521">
    <property type="component" value="Chromosome"/>
</dbReference>
<name>A0A3G1KTQ9_FORW1</name>
<dbReference type="Pfam" id="PF21948">
    <property type="entry name" value="LplA-B_cat"/>
    <property type="match status" value="1"/>
</dbReference>